<evidence type="ECO:0000256" key="8">
    <source>
        <dbReference type="PROSITE-ProRule" id="PRU01360"/>
    </source>
</evidence>
<evidence type="ECO:0000256" key="5">
    <source>
        <dbReference type="ARBA" id="ARBA00023077"/>
    </source>
</evidence>
<gene>
    <name evidence="13" type="ORF">SAMN05661044_03329</name>
</gene>
<dbReference type="Pfam" id="PF00593">
    <property type="entry name" value="TonB_dep_Rec_b-barrel"/>
    <property type="match status" value="1"/>
</dbReference>
<accession>A0A1H7SSB5</accession>
<evidence type="ECO:0000256" key="2">
    <source>
        <dbReference type="ARBA" id="ARBA00022448"/>
    </source>
</evidence>
<dbReference type="Gene3D" id="2.60.40.1120">
    <property type="entry name" value="Carboxypeptidase-like, regulatory domain"/>
    <property type="match status" value="1"/>
</dbReference>
<dbReference type="EMBL" id="FOAF01000003">
    <property type="protein sequence ID" value="SEL74804.1"/>
    <property type="molecule type" value="Genomic_DNA"/>
</dbReference>
<dbReference type="NCBIfam" id="TIGR04057">
    <property type="entry name" value="SusC_RagA_signa"/>
    <property type="match status" value="1"/>
</dbReference>
<comment type="subcellular location">
    <subcellularLocation>
        <location evidence="1 8">Cell outer membrane</location>
        <topology evidence="1 8">Multi-pass membrane protein</topology>
    </subcellularLocation>
</comment>
<keyword evidence="2 8" id="KW-0813">Transport</keyword>
<comment type="similarity">
    <text evidence="8 9">Belongs to the TonB-dependent receptor family.</text>
</comment>
<evidence type="ECO:0000256" key="6">
    <source>
        <dbReference type="ARBA" id="ARBA00023136"/>
    </source>
</evidence>
<dbReference type="NCBIfam" id="TIGR04056">
    <property type="entry name" value="OMP_RagA_SusC"/>
    <property type="match status" value="1"/>
</dbReference>
<keyword evidence="4 8" id="KW-0812">Transmembrane</keyword>
<evidence type="ECO:0000256" key="1">
    <source>
        <dbReference type="ARBA" id="ARBA00004571"/>
    </source>
</evidence>
<keyword evidence="7 8" id="KW-0998">Cell outer membrane</keyword>
<name>A0A1H7SSB5_OLID1</name>
<sequence>MKQKLLSFFWVCTMLIGIAHAQERTISGKVTDEKGGVLPGVSVLVSGTTLGTQTNSEGNYSLQIGNDAKSITFRYVGFVIQTIPLSSNNTLNVVLVENAAQLDEVVVTALGVVREKRSLGYSVQNVKSQDVVNSRESNVVNALAGKVAGVQINSSGGQAGSSARIVIRGNTSLTGNNSPLFVIDGIPMDNSVNSGISESTESTLFNGAGGNRAMDIDPNIIEDISILKGASASALYGSRGAFGVVLITTKKGVRDLNRKWPKISFSSSVAFDNAITDGYQHSYLQGTNGLYKNGLPLGLGGYSEADGGATQTTASWGPHRDSVSQAVIDSIGIPSIYDPRKDFYRTGQVWNNSVSLSGGGEKSSYMLTYSNLTQQGIVPNNDFKRNSFTANFTSQLSKNFSSTTSVSYTSSINNRFSEGNSARSFLYGLNFAPINFDIKQAYDQYGNMSWSSPADGTTGFNNPLWLVNNNSSPSNVDRIIASNEMNLQLTDWLKLTNRVGLDTYTDEMNEYTNIGTRGALPGRMYASLLKNTQFNNDLILSAAKDINEDFSFTALVGTNYNDRKYTRRTLRGLNLSIPGFYDISNAESVQAFQDDERRRLVGLYLAGTLDYKNYLFLNVTARNDWSSTLPKGNNSFFYPSASLGFVFTDALGWSNDYFPYGKIRVSYAQAGNDAQPYRTYQTFSQANPGDGTRGNINFPFNGVNAFRLNSLLANDRLTPEKVTEKEVGLELKFFQNRLGLDMSYYDKVSKSQILDQEISGASGFASRVINAGEVSNKGLEVVLTGTPLRTQDFSWDVMVNFARNRYKLKSIAEGVDNIFLGGFTSPQIRADKDYGYGVIWGQGFMRNENGDILIDDEGYPLPAEDLGPIGNVMPDWTGGIRNTFNYKGLSLSALFDVRHGGDILNFDLYYSTFYGTAGVTEQRNTYTTWQGIRESDGQPNTTPILQDQAYFQNKFTETYETIVEDAGFIKLREITLSYRLPQSLIKKTPFEEISFSATGRNLWIKSDFSYLDPEGSLLGNGNGQGFYHSVTPGTRGFTFGLNVKF</sequence>
<evidence type="ECO:0000256" key="9">
    <source>
        <dbReference type="RuleBase" id="RU003357"/>
    </source>
</evidence>
<dbReference type="OrthoDB" id="9768177at2"/>
<dbReference type="SUPFAM" id="SSF49464">
    <property type="entry name" value="Carboxypeptidase regulatory domain-like"/>
    <property type="match status" value="1"/>
</dbReference>
<evidence type="ECO:0000259" key="11">
    <source>
        <dbReference type="Pfam" id="PF00593"/>
    </source>
</evidence>
<dbReference type="InterPro" id="IPR036942">
    <property type="entry name" value="Beta-barrel_TonB_sf"/>
</dbReference>
<dbReference type="SUPFAM" id="SSF56935">
    <property type="entry name" value="Porins"/>
    <property type="match status" value="1"/>
</dbReference>
<dbReference type="InterPro" id="IPR012910">
    <property type="entry name" value="Plug_dom"/>
</dbReference>
<dbReference type="InterPro" id="IPR037066">
    <property type="entry name" value="Plug_dom_sf"/>
</dbReference>
<keyword evidence="3 8" id="KW-1134">Transmembrane beta strand</keyword>
<dbReference type="InterPro" id="IPR023997">
    <property type="entry name" value="TonB-dep_OMP_SusC/RagA_CS"/>
</dbReference>
<evidence type="ECO:0000256" key="10">
    <source>
        <dbReference type="SAM" id="SignalP"/>
    </source>
</evidence>
<reference evidence="14" key="1">
    <citation type="submission" date="2016-10" db="EMBL/GenBank/DDBJ databases">
        <authorList>
            <person name="Varghese N."/>
            <person name="Submissions S."/>
        </authorList>
    </citation>
    <scope>NUCLEOTIDE SEQUENCE [LARGE SCALE GENOMIC DNA]</scope>
    <source>
        <strain evidence="14">DSM 18733</strain>
    </source>
</reference>
<organism evidence="13 14">
    <name type="scientific">Olivibacter domesticus</name>
    <name type="common">Pseudosphingobacterium domesticum</name>
    <dbReference type="NCBI Taxonomy" id="407022"/>
    <lineage>
        <taxon>Bacteria</taxon>
        <taxon>Pseudomonadati</taxon>
        <taxon>Bacteroidota</taxon>
        <taxon>Sphingobacteriia</taxon>
        <taxon>Sphingobacteriales</taxon>
        <taxon>Sphingobacteriaceae</taxon>
        <taxon>Olivibacter</taxon>
    </lineage>
</organism>
<dbReference type="RefSeq" id="WP_093326462.1">
    <property type="nucleotide sequence ID" value="NZ_FOAF01000003.1"/>
</dbReference>
<evidence type="ECO:0000256" key="7">
    <source>
        <dbReference type="ARBA" id="ARBA00023237"/>
    </source>
</evidence>
<evidence type="ECO:0000313" key="13">
    <source>
        <dbReference type="EMBL" id="SEL74804.1"/>
    </source>
</evidence>
<dbReference type="AlphaFoldDB" id="A0A1H7SSB5"/>
<dbReference type="InterPro" id="IPR023996">
    <property type="entry name" value="TonB-dep_OMP_SusC/RagA"/>
</dbReference>
<dbReference type="InterPro" id="IPR008969">
    <property type="entry name" value="CarboxyPept-like_regulatory"/>
</dbReference>
<protein>
    <submittedName>
        <fullName evidence="13">TonB-linked outer membrane protein, SusC/RagA family</fullName>
    </submittedName>
</protein>
<dbReference type="InterPro" id="IPR039426">
    <property type="entry name" value="TonB-dep_rcpt-like"/>
</dbReference>
<feature type="domain" description="TonB-dependent receptor plug" evidence="12">
    <location>
        <begin position="116"/>
        <end position="244"/>
    </location>
</feature>
<dbReference type="PROSITE" id="PS52016">
    <property type="entry name" value="TONB_DEPENDENT_REC_3"/>
    <property type="match status" value="1"/>
</dbReference>
<dbReference type="Gene3D" id="2.170.130.10">
    <property type="entry name" value="TonB-dependent receptor, plug domain"/>
    <property type="match status" value="1"/>
</dbReference>
<keyword evidence="6 8" id="KW-0472">Membrane</keyword>
<dbReference type="Proteomes" id="UP000199421">
    <property type="component" value="Unassembled WGS sequence"/>
</dbReference>
<evidence type="ECO:0000313" key="14">
    <source>
        <dbReference type="Proteomes" id="UP000199421"/>
    </source>
</evidence>
<feature type="signal peptide" evidence="10">
    <location>
        <begin position="1"/>
        <end position="21"/>
    </location>
</feature>
<feature type="domain" description="TonB-dependent receptor-like beta-barrel" evidence="11">
    <location>
        <begin position="427"/>
        <end position="929"/>
    </location>
</feature>
<evidence type="ECO:0000259" key="12">
    <source>
        <dbReference type="Pfam" id="PF07715"/>
    </source>
</evidence>
<dbReference type="Gene3D" id="2.40.170.20">
    <property type="entry name" value="TonB-dependent receptor, beta-barrel domain"/>
    <property type="match status" value="1"/>
</dbReference>
<feature type="chain" id="PRO_5011703174" evidence="10">
    <location>
        <begin position="22"/>
        <end position="1045"/>
    </location>
</feature>
<keyword evidence="14" id="KW-1185">Reference proteome</keyword>
<proteinExistence type="inferred from homology"/>
<dbReference type="STRING" id="407022.SAMN05661044_03329"/>
<dbReference type="InterPro" id="IPR000531">
    <property type="entry name" value="Beta-barrel_TonB"/>
</dbReference>
<evidence type="ECO:0000256" key="3">
    <source>
        <dbReference type="ARBA" id="ARBA00022452"/>
    </source>
</evidence>
<dbReference type="Pfam" id="PF07715">
    <property type="entry name" value="Plug"/>
    <property type="match status" value="1"/>
</dbReference>
<dbReference type="Pfam" id="PF13715">
    <property type="entry name" value="CarbopepD_reg_2"/>
    <property type="match status" value="1"/>
</dbReference>
<keyword evidence="10" id="KW-0732">Signal</keyword>
<evidence type="ECO:0000256" key="4">
    <source>
        <dbReference type="ARBA" id="ARBA00022692"/>
    </source>
</evidence>
<keyword evidence="5 9" id="KW-0798">TonB box</keyword>
<dbReference type="GO" id="GO:0009279">
    <property type="term" value="C:cell outer membrane"/>
    <property type="evidence" value="ECO:0007669"/>
    <property type="project" value="UniProtKB-SubCell"/>
</dbReference>